<dbReference type="AlphaFoldDB" id="A0A1P8WDP3"/>
<evidence type="ECO:0000313" key="1">
    <source>
        <dbReference type="EMBL" id="APZ92159.1"/>
    </source>
</evidence>
<keyword evidence="2" id="KW-1185">Reference proteome</keyword>
<name>A0A1P8WDP3_9PLAN</name>
<organism evidence="1 2">
    <name type="scientific">Fuerstiella marisgermanici</name>
    <dbReference type="NCBI Taxonomy" id="1891926"/>
    <lineage>
        <taxon>Bacteria</taxon>
        <taxon>Pseudomonadati</taxon>
        <taxon>Planctomycetota</taxon>
        <taxon>Planctomycetia</taxon>
        <taxon>Planctomycetales</taxon>
        <taxon>Planctomycetaceae</taxon>
        <taxon>Fuerstiella</taxon>
    </lineage>
</organism>
<dbReference type="Proteomes" id="UP000187735">
    <property type="component" value="Chromosome"/>
</dbReference>
<protein>
    <submittedName>
        <fullName evidence="1">Uncharacterized protein</fullName>
    </submittedName>
</protein>
<dbReference type="EMBL" id="CP017641">
    <property type="protein sequence ID" value="APZ92159.1"/>
    <property type="molecule type" value="Genomic_DNA"/>
</dbReference>
<evidence type="ECO:0000313" key="2">
    <source>
        <dbReference type="Proteomes" id="UP000187735"/>
    </source>
</evidence>
<gene>
    <name evidence="1" type="ORF">Fuma_01767</name>
</gene>
<reference evidence="1 2" key="1">
    <citation type="journal article" date="2016" name="Front. Microbiol.">
        <title>Fuerstia marisgermanicae gen. nov., sp. nov., an Unusual Member of the Phylum Planctomycetes from the German Wadden Sea.</title>
        <authorList>
            <person name="Kohn T."/>
            <person name="Heuer A."/>
            <person name="Jogler M."/>
            <person name="Vollmers J."/>
            <person name="Boedeker C."/>
            <person name="Bunk B."/>
            <person name="Rast P."/>
            <person name="Borchert D."/>
            <person name="Glockner I."/>
            <person name="Freese H.M."/>
            <person name="Klenk H.P."/>
            <person name="Overmann J."/>
            <person name="Kaster A.K."/>
            <person name="Rohde M."/>
            <person name="Wiegand S."/>
            <person name="Jogler C."/>
        </authorList>
    </citation>
    <scope>NUCLEOTIDE SEQUENCE [LARGE SCALE GENOMIC DNA]</scope>
    <source>
        <strain evidence="1 2">NH11</strain>
    </source>
</reference>
<sequence length="60" mass="7117">MVYFGPQEIIVISIAVWLLFGDQLSRPIQPILQYYWAGTFPLFTKLWRRIVLLSRSTLFL</sequence>
<accession>A0A1P8WDP3</accession>
<dbReference type="KEGG" id="fmr:Fuma_01767"/>
<proteinExistence type="predicted"/>